<dbReference type="NCBIfam" id="NF002879">
    <property type="entry name" value="PRK03333.1"/>
    <property type="match status" value="1"/>
</dbReference>
<feature type="binding site" evidence="3">
    <location>
        <begin position="8"/>
        <end position="13"/>
    </location>
    <ligand>
        <name>ATP</name>
        <dbReference type="ChEBI" id="CHEBI:30616"/>
    </ligand>
</feature>
<keyword evidence="3 5" id="KW-0808">Transferase</keyword>
<dbReference type="EC" id="2.7.1.24" evidence="3 4"/>
<evidence type="ECO:0000313" key="5">
    <source>
        <dbReference type="EMBL" id="MCZ0856499.1"/>
    </source>
</evidence>
<keyword evidence="2 3" id="KW-0067">ATP-binding</keyword>
<comment type="subcellular location">
    <subcellularLocation>
        <location evidence="3">Cytoplasm</location>
    </subcellularLocation>
</comment>
<dbReference type="PANTHER" id="PTHR10695">
    <property type="entry name" value="DEPHOSPHO-COA KINASE-RELATED"/>
    <property type="match status" value="1"/>
</dbReference>
<comment type="similarity">
    <text evidence="3">Belongs to the CoaE family.</text>
</comment>
<keyword evidence="3" id="KW-0963">Cytoplasm</keyword>
<evidence type="ECO:0000256" key="3">
    <source>
        <dbReference type="HAMAP-Rule" id="MF_00376"/>
    </source>
</evidence>
<name>A0ABT4I442_9ACTO</name>
<keyword evidence="1 3" id="KW-0547">Nucleotide-binding</keyword>
<evidence type="ECO:0000256" key="4">
    <source>
        <dbReference type="NCBIfam" id="TIGR00152"/>
    </source>
</evidence>
<dbReference type="Pfam" id="PF01121">
    <property type="entry name" value="CoaE"/>
    <property type="match status" value="1"/>
</dbReference>
<comment type="caution">
    <text evidence="5">The sequence shown here is derived from an EMBL/GenBank/DDBJ whole genome shotgun (WGS) entry which is preliminary data.</text>
</comment>
<evidence type="ECO:0000256" key="2">
    <source>
        <dbReference type="ARBA" id="ARBA00022840"/>
    </source>
</evidence>
<sequence length="195" mass="20391">MGLTGGIGSGKSTVARLLAARGARVVDADAIAREVVEPGSPALAAVVSAFGTTVLTADGALDRAALAGRVFTDPGARGVLEAITLPYIAQTAAQRMEDAGPGGVAVYDVPLLVERGMDDLFDCVVVVEAPLALRIARLEERGLSREEAMSRMASQADDEERRRIADVLLLNNGTREDLADGVDWLWEHRLAAAAG</sequence>
<protein>
    <recommendedName>
        <fullName evidence="3 4">Dephospho-CoA kinase</fullName>
        <ecNumber evidence="3 4">2.7.1.24</ecNumber>
    </recommendedName>
    <alternativeName>
        <fullName evidence="3">Dephosphocoenzyme A kinase</fullName>
    </alternativeName>
</protein>
<organism evidence="5 6">
    <name type="scientific">Actinomyces israelii</name>
    <dbReference type="NCBI Taxonomy" id="1659"/>
    <lineage>
        <taxon>Bacteria</taxon>
        <taxon>Bacillati</taxon>
        <taxon>Actinomycetota</taxon>
        <taxon>Actinomycetes</taxon>
        <taxon>Actinomycetales</taxon>
        <taxon>Actinomycetaceae</taxon>
        <taxon>Actinomyces</taxon>
    </lineage>
</organism>
<evidence type="ECO:0000313" key="6">
    <source>
        <dbReference type="Proteomes" id="UP001072034"/>
    </source>
</evidence>
<reference evidence="5" key="1">
    <citation type="submission" date="2022-10" db="EMBL/GenBank/DDBJ databases">
        <title>Genome sequence of Actinomyces israelii ATCC 10048.</title>
        <authorList>
            <person name="Watt R.M."/>
            <person name="Tong W.M."/>
        </authorList>
    </citation>
    <scope>NUCLEOTIDE SEQUENCE</scope>
    <source>
        <strain evidence="5">ATCC 10048</strain>
    </source>
</reference>
<dbReference type="GO" id="GO:0004140">
    <property type="term" value="F:dephospho-CoA kinase activity"/>
    <property type="evidence" value="ECO:0007669"/>
    <property type="project" value="UniProtKB-EC"/>
</dbReference>
<keyword evidence="3" id="KW-0173">Coenzyme A biosynthesis</keyword>
<dbReference type="Gene3D" id="3.40.50.300">
    <property type="entry name" value="P-loop containing nucleotide triphosphate hydrolases"/>
    <property type="match status" value="1"/>
</dbReference>
<dbReference type="NCBIfam" id="TIGR00152">
    <property type="entry name" value="dephospho-CoA kinase"/>
    <property type="match status" value="1"/>
</dbReference>
<dbReference type="InterPro" id="IPR027417">
    <property type="entry name" value="P-loop_NTPase"/>
</dbReference>
<dbReference type="EMBL" id="JAPTMY010000001">
    <property type="protein sequence ID" value="MCZ0856499.1"/>
    <property type="molecule type" value="Genomic_DNA"/>
</dbReference>
<keyword evidence="3 5" id="KW-0418">Kinase</keyword>
<gene>
    <name evidence="3 5" type="primary">coaE</name>
    <name evidence="5" type="ORF">OHJ16_00340</name>
</gene>
<keyword evidence="6" id="KW-1185">Reference proteome</keyword>
<dbReference type="PANTHER" id="PTHR10695:SF46">
    <property type="entry name" value="BIFUNCTIONAL COENZYME A SYNTHASE-RELATED"/>
    <property type="match status" value="1"/>
</dbReference>
<dbReference type="InterPro" id="IPR001977">
    <property type="entry name" value="Depp_CoAkinase"/>
</dbReference>
<evidence type="ECO:0000256" key="1">
    <source>
        <dbReference type="ARBA" id="ARBA00022741"/>
    </source>
</evidence>
<dbReference type="PROSITE" id="PS51219">
    <property type="entry name" value="DPCK"/>
    <property type="match status" value="1"/>
</dbReference>
<comment type="pathway">
    <text evidence="3">Cofactor biosynthesis; coenzyme A biosynthesis; CoA from (R)-pantothenate: step 5/5.</text>
</comment>
<accession>A0ABT4I442</accession>
<dbReference type="CDD" id="cd02022">
    <property type="entry name" value="DPCK"/>
    <property type="match status" value="1"/>
</dbReference>
<dbReference type="Proteomes" id="UP001072034">
    <property type="component" value="Unassembled WGS sequence"/>
</dbReference>
<comment type="catalytic activity">
    <reaction evidence="3">
        <text>3'-dephospho-CoA + ATP = ADP + CoA + H(+)</text>
        <dbReference type="Rhea" id="RHEA:18245"/>
        <dbReference type="ChEBI" id="CHEBI:15378"/>
        <dbReference type="ChEBI" id="CHEBI:30616"/>
        <dbReference type="ChEBI" id="CHEBI:57287"/>
        <dbReference type="ChEBI" id="CHEBI:57328"/>
        <dbReference type="ChEBI" id="CHEBI:456216"/>
        <dbReference type="EC" id="2.7.1.24"/>
    </reaction>
</comment>
<dbReference type="SUPFAM" id="SSF52540">
    <property type="entry name" value="P-loop containing nucleoside triphosphate hydrolases"/>
    <property type="match status" value="1"/>
</dbReference>
<proteinExistence type="inferred from homology"/>
<comment type="function">
    <text evidence="3">Catalyzes the phosphorylation of the 3'-hydroxyl group of dephosphocoenzyme A to form coenzyme A.</text>
</comment>
<dbReference type="HAMAP" id="MF_00376">
    <property type="entry name" value="Dephospho_CoA_kinase"/>
    <property type="match status" value="1"/>
</dbReference>